<keyword evidence="1" id="KW-0413">Isomerase</keyword>
<organism evidence="1">
    <name type="scientific">Bacillus mycoides</name>
    <dbReference type="NCBI Taxonomy" id="1405"/>
    <lineage>
        <taxon>Bacteria</taxon>
        <taxon>Bacillati</taxon>
        <taxon>Bacillota</taxon>
        <taxon>Bacilli</taxon>
        <taxon>Bacillales</taxon>
        <taxon>Bacillaceae</taxon>
        <taxon>Bacillus</taxon>
        <taxon>Bacillus cereus group</taxon>
    </lineage>
</organism>
<reference evidence="1" key="1">
    <citation type="journal article" date="2012" name="Genome Res.">
        <title>Genomic characterization of the Bacillus cereus sensu lato species: Backdrop to the evolution of Bacillus anthracis.</title>
        <authorList>
            <person name="Zwick M.E."/>
            <person name="Joseph S.J."/>
            <person name="Didelot X."/>
            <person name="Chen P.E."/>
            <person name="Bishop-Lilly K.A."/>
            <person name="Stewart A.C."/>
            <person name="Willner K."/>
            <person name="Nolan N."/>
            <person name="Lentz S."/>
            <person name="Thomason M.K."/>
            <person name="Sozhamannan S."/>
            <person name="Mateczun A.J."/>
            <person name="Du L."/>
            <person name="Read T.D."/>
        </authorList>
    </citation>
    <scope>NUCLEOTIDE SEQUENCE [LARGE SCALE GENOMIC DNA]</scope>
    <source>
        <strain evidence="1">AH603</strain>
    </source>
</reference>
<gene>
    <name evidence="1" type="ORF">bcere0026_8930</name>
</gene>
<sequence length="37" mass="3886">MSPALDVTILSDDDDVPHADNAITLVAAKASIAFFIQ</sequence>
<proteinExistence type="predicted"/>
<name>C2XQD9_BACMY</name>
<protein>
    <submittedName>
        <fullName evidence="1">Peptidylprolyl isomerase</fullName>
    </submittedName>
</protein>
<comment type="caution">
    <text evidence="1">The sequence shown here is derived from an EMBL/GenBank/DDBJ whole genome shotgun (WGS) entry which is preliminary data.</text>
</comment>
<dbReference type="HOGENOM" id="CLU_3339826_0_0_9"/>
<accession>C2XQD9</accession>
<dbReference type="GO" id="GO:0016853">
    <property type="term" value="F:isomerase activity"/>
    <property type="evidence" value="ECO:0007669"/>
    <property type="project" value="UniProtKB-KW"/>
</dbReference>
<dbReference type="EMBL" id="ACMP01000036">
    <property type="protein sequence ID" value="EEL72132.1"/>
    <property type="molecule type" value="Genomic_DNA"/>
</dbReference>
<dbReference type="AlphaFoldDB" id="C2XQD9"/>
<dbReference type="Proteomes" id="UP000001753">
    <property type="component" value="Chromosome"/>
</dbReference>
<evidence type="ECO:0000313" key="1">
    <source>
        <dbReference type="EMBL" id="EEL72132.1"/>
    </source>
</evidence>